<dbReference type="AlphaFoldDB" id="A0A0X3V927"/>
<gene>
    <name evidence="2" type="ORF">ADL15_05115</name>
</gene>
<accession>A0A0X3V927</accession>
<evidence type="ECO:0000256" key="1">
    <source>
        <dbReference type="SAM" id="Phobius"/>
    </source>
</evidence>
<dbReference type="Proteomes" id="UP000053244">
    <property type="component" value="Unassembled WGS sequence"/>
</dbReference>
<keyword evidence="1" id="KW-0812">Transmembrane</keyword>
<organism evidence="2 3">
    <name type="scientific">Actinoplanes awajinensis subsp. mycoplanecinus</name>
    <dbReference type="NCBI Taxonomy" id="135947"/>
    <lineage>
        <taxon>Bacteria</taxon>
        <taxon>Bacillati</taxon>
        <taxon>Actinomycetota</taxon>
        <taxon>Actinomycetes</taxon>
        <taxon>Micromonosporales</taxon>
        <taxon>Micromonosporaceae</taxon>
        <taxon>Actinoplanes</taxon>
    </lineage>
</organism>
<comment type="caution">
    <text evidence="2">The sequence shown here is derived from an EMBL/GenBank/DDBJ whole genome shotgun (WGS) entry which is preliminary data.</text>
</comment>
<keyword evidence="1" id="KW-1133">Transmembrane helix</keyword>
<feature type="transmembrane region" description="Helical" evidence="1">
    <location>
        <begin position="31"/>
        <end position="53"/>
    </location>
</feature>
<evidence type="ECO:0000313" key="3">
    <source>
        <dbReference type="Proteomes" id="UP000053244"/>
    </source>
</evidence>
<keyword evidence="1" id="KW-0472">Membrane</keyword>
<reference evidence="2 3" key="1">
    <citation type="submission" date="2015-10" db="EMBL/GenBank/DDBJ databases">
        <authorList>
            <person name="Gilbert D.G."/>
        </authorList>
    </citation>
    <scope>NUCLEOTIDE SEQUENCE [LARGE SCALE GENOMIC DNA]</scope>
    <source>
        <strain evidence="2 3">NRRL B-16712</strain>
    </source>
</reference>
<keyword evidence="3" id="KW-1185">Reference proteome</keyword>
<name>A0A0X3V927_9ACTN</name>
<dbReference type="RefSeq" id="WP_067685436.1">
    <property type="nucleotide sequence ID" value="NZ_LLZH01000015.1"/>
</dbReference>
<evidence type="ECO:0000313" key="2">
    <source>
        <dbReference type="EMBL" id="KUL41250.1"/>
    </source>
</evidence>
<proteinExistence type="predicted"/>
<evidence type="ECO:0008006" key="4">
    <source>
        <dbReference type="Google" id="ProtNLM"/>
    </source>
</evidence>
<dbReference type="EMBL" id="LLZH01000015">
    <property type="protein sequence ID" value="KUL41250.1"/>
    <property type="molecule type" value="Genomic_DNA"/>
</dbReference>
<sequence length="60" mass="6228">MNRMFLGTVVGLALGFALAFGGLGQMLIVALFGGIGFAVAQVSAGEVDLAGYLQGRRIRR</sequence>
<protein>
    <recommendedName>
        <fullName evidence="4">DUF2273 domain-containing protein</fullName>
    </recommendedName>
</protein>
<dbReference type="OrthoDB" id="3394624at2"/>